<reference evidence="3" key="1">
    <citation type="submission" date="2017-10" db="EMBL/GenBank/DDBJ databases">
        <title>FDA dAtabase for Regulatory Grade micrObial Sequences (FDA-ARGOS): Supporting development and validation of Infectious Disease Dx tests.</title>
        <authorList>
            <person name="Goldberg B."/>
            <person name="Campos J."/>
            <person name="Tallon L."/>
            <person name="Sadzewicz L."/>
            <person name="Ott S."/>
            <person name="Zhao X."/>
            <person name="Nagaraj S."/>
            <person name="Vavikolanu K."/>
            <person name="Aluvathingal J."/>
            <person name="Nadendla S."/>
            <person name="Geyer C."/>
            <person name="Sichtig H."/>
        </authorList>
    </citation>
    <scope>NUCLEOTIDE SEQUENCE [LARGE SCALE GENOMIC DNA]</scope>
    <source>
        <strain evidence="3">FDAARGOS_376</strain>
    </source>
</reference>
<organism evidence="2 3">
    <name type="scientific">Pseudomonas putida</name>
    <name type="common">Arthrobacter siderocapsulatus</name>
    <dbReference type="NCBI Taxonomy" id="303"/>
    <lineage>
        <taxon>Bacteria</taxon>
        <taxon>Pseudomonadati</taxon>
        <taxon>Pseudomonadota</taxon>
        <taxon>Gammaproteobacteria</taxon>
        <taxon>Pseudomonadales</taxon>
        <taxon>Pseudomonadaceae</taxon>
        <taxon>Pseudomonas</taxon>
    </lineage>
</organism>
<protein>
    <submittedName>
        <fullName evidence="2">Competence protein ComEA</fullName>
    </submittedName>
</protein>
<gene>
    <name evidence="2" type="ORF">CRX57_07420</name>
</gene>
<name>A0A2C5VMR1_PSEPU</name>
<dbReference type="PANTHER" id="PTHR21180">
    <property type="entry name" value="ENDONUCLEASE/EXONUCLEASE/PHOSPHATASE FAMILY DOMAIN-CONTAINING PROTEIN 1"/>
    <property type="match status" value="1"/>
</dbReference>
<feature type="signal peptide" evidence="1">
    <location>
        <begin position="1"/>
        <end position="23"/>
    </location>
</feature>
<evidence type="ECO:0000313" key="3">
    <source>
        <dbReference type="Proteomes" id="UP000222460"/>
    </source>
</evidence>
<dbReference type="SUPFAM" id="SSF47781">
    <property type="entry name" value="RuvA domain 2-like"/>
    <property type="match status" value="1"/>
</dbReference>
<dbReference type="Pfam" id="PF12836">
    <property type="entry name" value="HHH_3"/>
    <property type="match status" value="1"/>
</dbReference>
<accession>A0A2C5VMR1</accession>
<proteinExistence type="predicted"/>
<dbReference type="RefSeq" id="WP_098964931.1">
    <property type="nucleotide sequence ID" value="NZ_PDKZ01000002.1"/>
</dbReference>
<comment type="caution">
    <text evidence="2">The sequence shown here is derived from an EMBL/GenBank/DDBJ whole genome shotgun (WGS) entry which is preliminary data.</text>
</comment>
<dbReference type="GO" id="GO:0015628">
    <property type="term" value="P:protein secretion by the type II secretion system"/>
    <property type="evidence" value="ECO:0007669"/>
    <property type="project" value="TreeGrafter"/>
</dbReference>
<dbReference type="NCBIfam" id="TIGR00426">
    <property type="entry name" value="competence protein ComEA helix-hairpin-helix repeat region"/>
    <property type="match status" value="1"/>
</dbReference>
<dbReference type="EMBL" id="PDKZ01000002">
    <property type="protein sequence ID" value="PHH40008.1"/>
    <property type="molecule type" value="Genomic_DNA"/>
</dbReference>
<dbReference type="AlphaFoldDB" id="A0A2C5VMR1"/>
<evidence type="ECO:0000313" key="2">
    <source>
        <dbReference type="EMBL" id="PHH40008.1"/>
    </source>
</evidence>
<sequence>MRNGFFYSLVLALLTSASIGVIAAPSVVPHTENATMVSDAMATAPSEKVDLNGADAATLQKQLSGVGEAKAKAIVAYRDANGPFASVDELLEVKGIGKAILDRNRDKLEVN</sequence>
<dbReference type="InterPro" id="IPR051675">
    <property type="entry name" value="Endo/Exo/Phosphatase_dom_1"/>
</dbReference>
<dbReference type="PANTHER" id="PTHR21180:SF32">
    <property type="entry name" value="ENDONUCLEASE_EXONUCLEASE_PHOSPHATASE FAMILY DOMAIN-CONTAINING PROTEIN 1"/>
    <property type="match status" value="1"/>
</dbReference>
<keyword evidence="1" id="KW-0732">Signal</keyword>
<dbReference type="InterPro" id="IPR010994">
    <property type="entry name" value="RuvA_2-like"/>
</dbReference>
<dbReference type="GO" id="GO:0015627">
    <property type="term" value="C:type II protein secretion system complex"/>
    <property type="evidence" value="ECO:0007669"/>
    <property type="project" value="TreeGrafter"/>
</dbReference>
<feature type="chain" id="PRO_5012903129" evidence="1">
    <location>
        <begin position="24"/>
        <end position="111"/>
    </location>
</feature>
<dbReference type="Proteomes" id="UP000222460">
    <property type="component" value="Unassembled WGS sequence"/>
</dbReference>
<dbReference type="Gene3D" id="1.10.150.280">
    <property type="entry name" value="AF1531-like domain"/>
    <property type="match status" value="1"/>
</dbReference>
<evidence type="ECO:0000256" key="1">
    <source>
        <dbReference type="SAM" id="SignalP"/>
    </source>
</evidence>
<dbReference type="InterPro" id="IPR004509">
    <property type="entry name" value="Competence_ComEA_HhH"/>
</dbReference>